<keyword evidence="10" id="KW-1185">Reference proteome</keyword>
<organism evidence="9 10">
    <name type="scientific">Candidatus Sulfurimonas baltica</name>
    <dbReference type="NCBI Taxonomy" id="2740404"/>
    <lineage>
        <taxon>Bacteria</taxon>
        <taxon>Pseudomonadati</taxon>
        <taxon>Campylobacterota</taxon>
        <taxon>Epsilonproteobacteria</taxon>
        <taxon>Campylobacterales</taxon>
        <taxon>Sulfurimonadaceae</taxon>
        <taxon>Sulfurimonas</taxon>
    </lineage>
</organism>
<dbReference type="Pfam" id="PF03349">
    <property type="entry name" value="Toluene_X"/>
    <property type="match status" value="1"/>
</dbReference>
<dbReference type="InterPro" id="IPR005017">
    <property type="entry name" value="OMPP1/FadL/TodX"/>
</dbReference>
<evidence type="ECO:0000256" key="4">
    <source>
        <dbReference type="ARBA" id="ARBA00022692"/>
    </source>
</evidence>
<sequence length="401" mass="43098">MKKLLLISLAASSALMAGGYKIPETSLNAVALSAANVAHSNGADAAYYNPANMAFMKDEDVMEVNLMYVGLSDINYQATGVDINAKKEHFLIPSLHYVSSAINGLRFGLSLFSPAGLSKRWDAAPAVYTAEEFTLQIVEINPTVAYSITDKLAVAVGLRALYSKGVVKSTSPISSRDLEGDAIDFGYNLALSYKPTKELELAVTYRSNIDLSVEGDADLSFTDATNAFGGGAGAIYTSTSSATVSVPVSALLNIAVAYTLPTKTTVEFVYEKNYWSSYSELDFNYGASVNPVTDYVFGASITKNWKDTTVYRLGVTQDLDKLTLMAGVVIDETPIPDNTLSFESPDSDSISVSFGGRYQIDEKMNIGLAALYSMKDDRDIASGELTDSNVLIISAGLEYKF</sequence>
<evidence type="ECO:0000256" key="7">
    <source>
        <dbReference type="ARBA" id="ARBA00023237"/>
    </source>
</evidence>
<dbReference type="Gene3D" id="2.40.160.60">
    <property type="entry name" value="Outer membrane protein transport protein (OMPP1/FadL/TodX)"/>
    <property type="match status" value="1"/>
</dbReference>
<dbReference type="PANTHER" id="PTHR35093:SF8">
    <property type="entry name" value="OUTER MEMBRANE PROTEIN NMB0088-RELATED"/>
    <property type="match status" value="1"/>
</dbReference>
<comment type="subcellular location">
    <subcellularLocation>
        <location evidence="1">Cell outer membrane</location>
        <topology evidence="1">Multi-pass membrane protein</topology>
    </subcellularLocation>
</comment>
<keyword evidence="3" id="KW-1134">Transmembrane beta strand</keyword>
<evidence type="ECO:0000256" key="1">
    <source>
        <dbReference type="ARBA" id="ARBA00004571"/>
    </source>
</evidence>
<gene>
    <name evidence="9" type="ORF">HUE88_01205</name>
</gene>
<dbReference type="RefSeq" id="WP_194370292.1">
    <property type="nucleotide sequence ID" value="NZ_CP054492.1"/>
</dbReference>
<keyword evidence="7" id="KW-0998">Cell outer membrane</keyword>
<evidence type="ECO:0000313" key="9">
    <source>
        <dbReference type="EMBL" id="QOY52341.1"/>
    </source>
</evidence>
<evidence type="ECO:0000256" key="2">
    <source>
        <dbReference type="ARBA" id="ARBA00008163"/>
    </source>
</evidence>
<dbReference type="Proteomes" id="UP000593994">
    <property type="component" value="Chromosome"/>
</dbReference>
<dbReference type="AlphaFoldDB" id="A0A7S7LVX2"/>
<comment type="similarity">
    <text evidence="2">Belongs to the OmpP1/FadL family.</text>
</comment>
<dbReference type="GO" id="GO:0009279">
    <property type="term" value="C:cell outer membrane"/>
    <property type="evidence" value="ECO:0007669"/>
    <property type="project" value="UniProtKB-SubCell"/>
</dbReference>
<keyword evidence="5 8" id="KW-0732">Signal</keyword>
<evidence type="ECO:0000256" key="8">
    <source>
        <dbReference type="SAM" id="SignalP"/>
    </source>
</evidence>
<protein>
    <submittedName>
        <fullName evidence="9">Outer membrane protein transport protein</fullName>
    </submittedName>
</protein>
<feature type="chain" id="PRO_5032818941" evidence="8">
    <location>
        <begin position="18"/>
        <end position="401"/>
    </location>
</feature>
<evidence type="ECO:0000313" key="10">
    <source>
        <dbReference type="Proteomes" id="UP000593994"/>
    </source>
</evidence>
<name>A0A7S7LVX2_9BACT</name>
<dbReference type="SUPFAM" id="SSF56935">
    <property type="entry name" value="Porins"/>
    <property type="match status" value="1"/>
</dbReference>
<dbReference type="KEGG" id="sbal:HUE88_01205"/>
<evidence type="ECO:0000256" key="6">
    <source>
        <dbReference type="ARBA" id="ARBA00023136"/>
    </source>
</evidence>
<evidence type="ECO:0000256" key="5">
    <source>
        <dbReference type="ARBA" id="ARBA00022729"/>
    </source>
</evidence>
<dbReference type="EMBL" id="CP054492">
    <property type="protein sequence ID" value="QOY52341.1"/>
    <property type="molecule type" value="Genomic_DNA"/>
</dbReference>
<proteinExistence type="inferred from homology"/>
<evidence type="ECO:0000256" key="3">
    <source>
        <dbReference type="ARBA" id="ARBA00022452"/>
    </source>
</evidence>
<dbReference type="GO" id="GO:0015483">
    <property type="term" value="F:long-chain fatty acid transporting porin activity"/>
    <property type="evidence" value="ECO:0007669"/>
    <property type="project" value="TreeGrafter"/>
</dbReference>
<dbReference type="PANTHER" id="PTHR35093">
    <property type="entry name" value="OUTER MEMBRANE PROTEIN NMB0088-RELATED"/>
    <property type="match status" value="1"/>
</dbReference>
<accession>A0A7S7LVX2</accession>
<keyword evidence="4" id="KW-0812">Transmembrane</keyword>
<reference evidence="9 10" key="1">
    <citation type="submission" date="2020-05" db="EMBL/GenBank/DDBJ databases">
        <title>Sulfurimonas marisnigri, sp. nov., and Sulfurimonas baltica, sp. nov., manganese oxide reducing chemolithoautotrophs of the class Epsilonproteobacteria isolated from the pelagic redoxclines of the Black and Baltic Seas and emended description of the genus Sulfurimonas.</title>
        <authorList>
            <person name="Henkel J.V."/>
            <person name="Laudan C."/>
            <person name="Werner J."/>
            <person name="Neu T."/>
            <person name="Plewe S."/>
            <person name="Sproer C."/>
            <person name="Bunk B."/>
            <person name="Schulz-Vogt H.N."/>
        </authorList>
    </citation>
    <scope>NUCLEOTIDE SEQUENCE [LARGE SCALE GENOMIC DNA]</scope>
    <source>
        <strain evidence="9 10">GD2</strain>
    </source>
</reference>
<feature type="signal peptide" evidence="8">
    <location>
        <begin position="1"/>
        <end position="17"/>
    </location>
</feature>
<keyword evidence="6" id="KW-0472">Membrane</keyword>